<reference evidence="4 5" key="1">
    <citation type="submission" date="2023-07" db="EMBL/GenBank/DDBJ databases">
        <title>Genomic Encyclopedia of Type Strains, Phase IV (KMG-IV): sequencing the most valuable type-strain genomes for metagenomic binning, comparative biology and taxonomic classification.</title>
        <authorList>
            <person name="Goeker M."/>
        </authorList>
    </citation>
    <scope>NUCLEOTIDE SEQUENCE [LARGE SCALE GENOMIC DNA]</scope>
    <source>
        <strain evidence="4 5">DSM 16460</strain>
    </source>
</reference>
<dbReference type="InterPro" id="IPR025436">
    <property type="entry name" value="DUF4179"/>
</dbReference>
<dbReference type="EMBL" id="JAUSTQ010000007">
    <property type="protein sequence ID" value="MDQ0159936.1"/>
    <property type="molecule type" value="Genomic_DNA"/>
</dbReference>
<dbReference type="Pfam" id="PF18705">
    <property type="entry name" value="DUF5643"/>
    <property type="match status" value="1"/>
</dbReference>
<proteinExistence type="predicted"/>
<organism evidence="4 5">
    <name type="scientific">Alkalibacillus salilacus</name>
    <dbReference type="NCBI Taxonomy" id="284582"/>
    <lineage>
        <taxon>Bacteria</taxon>
        <taxon>Bacillati</taxon>
        <taxon>Bacillota</taxon>
        <taxon>Bacilli</taxon>
        <taxon>Bacillales</taxon>
        <taxon>Bacillaceae</taxon>
        <taxon>Alkalibacillus</taxon>
    </lineage>
</organism>
<dbReference type="Pfam" id="PF13786">
    <property type="entry name" value="DUF4179"/>
    <property type="match status" value="1"/>
</dbReference>
<evidence type="ECO:0000256" key="1">
    <source>
        <dbReference type="SAM" id="Phobius"/>
    </source>
</evidence>
<keyword evidence="1" id="KW-0472">Membrane</keyword>
<dbReference type="RefSeq" id="WP_306976790.1">
    <property type="nucleotide sequence ID" value="NZ_JAUSTQ010000007.1"/>
</dbReference>
<feature type="domain" description="DUF5643" evidence="3">
    <location>
        <begin position="223"/>
        <end position="335"/>
    </location>
</feature>
<gene>
    <name evidence="4" type="ORF">J2S77_001923</name>
</gene>
<name>A0ABT9VG42_9BACI</name>
<evidence type="ECO:0000259" key="2">
    <source>
        <dbReference type="Pfam" id="PF13786"/>
    </source>
</evidence>
<evidence type="ECO:0008006" key="6">
    <source>
        <dbReference type="Google" id="ProtNLM"/>
    </source>
</evidence>
<evidence type="ECO:0000313" key="4">
    <source>
        <dbReference type="EMBL" id="MDQ0159936.1"/>
    </source>
</evidence>
<sequence>MADLEKKLNDWANETIDEWPSDERLNQSIADGLKIKKKRHQRLKRTWRSTIVAAVVMFMFVLGVNTSPVFAEQVSKVPGFDHLVELVKWDKGRQAALSEGYYEEIDQSVKNGDVTLTIDGVIRDQYGMVVYHTIETEGPKEDLNFSDVTIKRQNGEGLPVSSLGFGMPSHGETSSYTHETEIFFNEPVKDTKFIIVGKVKGQDLNKSFKVSFEAENKAEPVHYNVDQPFQVGNEQYRISEVIINPLRTEVKVEAPENPDWALFNFEDLRLINGDGEVWASIRNGVVGNGSWRSNENDVFSVFLQSHYFEPTESLTLAFEELQAVPSENSYIELDLVNEEIVHDPLGQFESLEKSGNGFKMTIKDPEGRFGFGPFGQVYAENGDEIDGSGQYMQMEEEGRIFGKKLDQNVSLDMNPIKVELNYYPNWIQESTRIEIK</sequence>
<accession>A0ABT9VG42</accession>
<evidence type="ECO:0000259" key="3">
    <source>
        <dbReference type="Pfam" id="PF18705"/>
    </source>
</evidence>
<comment type="caution">
    <text evidence="4">The sequence shown here is derived from an EMBL/GenBank/DDBJ whole genome shotgun (WGS) entry which is preliminary data.</text>
</comment>
<evidence type="ECO:0000313" key="5">
    <source>
        <dbReference type="Proteomes" id="UP001224359"/>
    </source>
</evidence>
<feature type="domain" description="DUF4179" evidence="2">
    <location>
        <begin position="44"/>
        <end position="135"/>
    </location>
</feature>
<keyword evidence="5" id="KW-1185">Reference proteome</keyword>
<keyword evidence="1" id="KW-0812">Transmembrane</keyword>
<dbReference type="Gene3D" id="2.60.40.1630">
    <property type="entry name" value="bacillus anthracis domain"/>
    <property type="match status" value="1"/>
</dbReference>
<dbReference type="Proteomes" id="UP001224359">
    <property type="component" value="Unassembled WGS sequence"/>
</dbReference>
<dbReference type="InterPro" id="IPR040680">
    <property type="entry name" value="DUF5643"/>
</dbReference>
<protein>
    <recommendedName>
        <fullName evidence="6">DUF4179 domain-containing protein</fullName>
    </recommendedName>
</protein>
<keyword evidence="1" id="KW-1133">Transmembrane helix</keyword>
<feature type="transmembrane region" description="Helical" evidence="1">
    <location>
        <begin position="46"/>
        <end position="64"/>
    </location>
</feature>